<dbReference type="OrthoDB" id="9801841at2"/>
<dbReference type="SMART" id="SM00332">
    <property type="entry name" value="PP2Cc"/>
    <property type="match status" value="1"/>
</dbReference>
<keyword evidence="3" id="KW-1185">Reference proteome</keyword>
<dbReference type="Pfam" id="PF13672">
    <property type="entry name" value="PP2C_2"/>
    <property type="match status" value="1"/>
</dbReference>
<dbReference type="InterPro" id="IPR015655">
    <property type="entry name" value="PP2C"/>
</dbReference>
<dbReference type="SMART" id="SM00331">
    <property type="entry name" value="PP2C_SIG"/>
    <property type="match status" value="1"/>
</dbReference>
<accession>A0A1I1F683</accession>
<dbReference type="SUPFAM" id="SSF81606">
    <property type="entry name" value="PP2C-like"/>
    <property type="match status" value="1"/>
</dbReference>
<dbReference type="Proteomes" id="UP000199376">
    <property type="component" value="Unassembled WGS sequence"/>
</dbReference>
<sequence length="289" mass="31500">MAIAYQSDKGPVRPDNQDAVGAFYNRAGDPLVMVADGVGSQKGSKKAAQMVVMALGRAWEQVAINDEQKVKEWLIHQADLANQSILLVGQHDQGISQMATTIVLAVCLHGKVLVANAGDSRAYLLRKGQARLLTFDHTLKNELERQSGELVDTDLPDADSLTRYFGVNKEVDLEWTTVTPEKGDWLYLTSDGFGKVLSIKEQMDFIQPGERRPGNNPILGSVLDISERLSVLTTAAIARHVPDNVTALLVTDMAKSEQPSGQRLAMKSAEVPAKAEEIILKDGLKGRLD</sequence>
<dbReference type="RefSeq" id="WP_091502071.1">
    <property type="nucleotide sequence ID" value="NZ_FOLI01000002.1"/>
</dbReference>
<proteinExistence type="predicted"/>
<evidence type="ECO:0000313" key="2">
    <source>
        <dbReference type="EMBL" id="SFB94462.1"/>
    </source>
</evidence>
<protein>
    <submittedName>
        <fullName evidence="2">Protein phosphatase</fullName>
    </submittedName>
</protein>
<reference evidence="2 3" key="1">
    <citation type="submission" date="2016-10" db="EMBL/GenBank/DDBJ databases">
        <authorList>
            <person name="de Groot N.N."/>
        </authorList>
    </citation>
    <scope>NUCLEOTIDE SEQUENCE [LARGE SCALE GENOMIC DNA]</scope>
    <source>
        <strain evidence="2 3">DSM 19113</strain>
    </source>
</reference>
<evidence type="ECO:0000259" key="1">
    <source>
        <dbReference type="PROSITE" id="PS51746"/>
    </source>
</evidence>
<gene>
    <name evidence="2" type="ORF">SAMN05660453_0678</name>
</gene>
<name>A0A1I1F683_9LACO</name>
<organism evidence="2 3">
    <name type="scientific">Fructobacillus durionis</name>
    <dbReference type="NCBI Taxonomy" id="283737"/>
    <lineage>
        <taxon>Bacteria</taxon>
        <taxon>Bacillati</taxon>
        <taxon>Bacillota</taxon>
        <taxon>Bacilli</taxon>
        <taxon>Lactobacillales</taxon>
        <taxon>Lactobacillaceae</taxon>
        <taxon>Fructobacillus</taxon>
    </lineage>
</organism>
<dbReference type="PANTHER" id="PTHR47992">
    <property type="entry name" value="PROTEIN PHOSPHATASE"/>
    <property type="match status" value="1"/>
</dbReference>
<dbReference type="InterPro" id="IPR001932">
    <property type="entry name" value="PPM-type_phosphatase-like_dom"/>
</dbReference>
<dbReference type="PROSITE" id="PS51746">
    <property type="entry name" value="PPM_2"/>
    <property type="match status" value="1"/>
</dbReference>
<dbReference type="InterPro" id="IPR036457">
    <property type="entry name" value="PPM-type-like_dom_sf"/>
</dbReference>
<feature type="domain" description="PPM-type phosphatase" evidence="1">
    <location>
        <begin position="2"/>
        <end position="252"/>
    </location>
</feature>
<dbReference type="AlphaFoldDB" id="A0A1I1F683"/>
<evidence type="ECO:0000313" key="3">
    <source>
        <dbReference type="Proteomes" id="UP000199376"/>
    </source>
</evidence>
<dbReference type="Gene3D" id="3.60.40.10">
    <property type="entry name" value="PPM-type phosphatase domain"/>
    <property type="match status" value="1"/>
</dbReference>
<dbReference type="EMBL" id="FOLI01000002">
    <property type="protein sequence ID" value="SFB94462.1"/>
    <property type="molecule type" value="Genomic_DNA"/>
</dbReference>
<dbReference type="STRING" id="283737.SAMN05660453_0678"/>
<dbReference type="CDD" id="cd00143">
    <property type="entry name" value="PP2Cc"/>
    <property type="match status" value="1"/>
</dbReference>
<dbReference type="GO" id="GO:0004722">
    <property type="term" value="F:protein serine/threonine phosphatase activity"/>
    <property type="evidence" value="ECO:0007669"/>
    <property type="project" value="InterPro"/>
</dbReference>